<evidence type="ECO:0000313" key="9">
    <source>
        <dbReference type="Proteomes" id="UP000076858"/>
    </source>
</evidence>
<dbReference type="PANTHER" id="PTHR37984:SF5">
    <property type="entry name" value="PROTEIN NYNRIN-LIKE"/>
    <property type="match status" value="1"/>
</dbReference>
<dbReference type="Pfam" id="PF17919">
    <property type="entry name" value="RT_RNaseH_2"/>
    <property type="match status" value="1"/>
</dbReference>
<dbReference type="InterPro" id="IPR001584">
    <property type="entry name" value="Integrase_cat-core"/>
</dbReference>
<feature type="compositionally biased region" description="Basic and acidic residues" evidence="6">
    <location>
        <begin position="921"/>
        <end position="949"/>
    </location>
</feature>
<dbReference type="FunFam" id="3.30.70.270:FF:000045">
    <property type="entry name" value="Transposon Tf2-7 polyprotein"/>
    <property type="match status" value="1"/>
</dbReference>
<dbReference type="AlphaFoldDB" id="A0A164R9Q6"/>
<evidence type="ECO:0000256" key="3">
    <source>
        <dbReference type="ARBA" id="ARBA00022759"/>
    </source>
</evidence>
<dbReference type="EMBL" id="LRGB01002193">
    <property type="protein sequence ID" value="KZS08459.1"/>
    <property type="molecule type" value="Genomic_DNA"/>
</dbReference>
<keyword evidence="3" id="KW-0255">Endonuclease</keyword>
<reference evidence="8 9" key="1">
    <citation type="submission" date="2016-03" db="EMBL/GenBank/DDBJ databases">
        <title>EvidentialGene: Evidence-directed Construction of Genes on Genomes.</title>
        <authorList>
            <person name="Gilbert D.G."/>
            <person name="Choi J.-H."/>
            <person name="Mockaitis K."/>
            <person name="Colbourne J."/>
            <person name="Pfrender M."/>
        </authorList>
    </citation>
    <scope>NUCLEOTIDE SEQUENCE [LARGE SCALE GENOMIC DNA]</scope>
    <source>
        <strain evidence="8 9">Xinb3</strain>
        <tissue evidence="8">Complete organism</tissue>
    </source>
</reference>
<dbReference type="InterPro" id="IPR050951">
    <property type="entry name" value="Retrovirus_Pol_polyprotein"/>
</dbReference>
<dbReference type="InterPro" id="IPR041577">
    <property type="entry name" value="RT_RNaseH_2"/>
</dbReference>
<dbReference type="GO" id="GO:0042575">
    <property type="term" value="C:DNA polymerase complex"/>
    <property type="evidence" value="ECO:0007669"/>
    <property type="project" value="UniProtKB-ARBA"/>
</dbReference>
<dbReference type="FunFam" id="3.10.20.370:FF:000001">
    <property type="entry name" value="Retrovirus-related Pol polyprotein from transposon 17.6-like protein"/>
    <property type="match status" value="1"/>
</dbReference>
<protein>
    <recommendedName>
        <fullName evidence="7">Integrase catalytic domain-containing protein</fullName>
    </recommendedName>
</protein>
<gene>
    <name evidence="8" type="ORF">APZ42_027530</name>
</gene>
<dbReference type="CDD" id="cd09274">
    <property type="entry name" value="RNase_HI_RT_Ty3"/>
    <property type="match status" value="1"/>
</dbReference>
<dbReference type="GO" id="GO:0003676">
    <property type="term" value="F:nucleic acid binding"/>
    <property type="evidence" value="ECO:0007669"/>
    <property type="project" value="InterPro"/>
</dbReference>
<dbReference type="SUPFAM" id="SSF56672">
    <property type="entry name" value="DNA/RNA polymerases"/>
    <property type="match status" value="1"/>
</dbReference>
<keyword evidence="1" id="KW-0548">Nucleotidyltransferase</keyword>
<evidence type="ECO:0000256" key="2">
    <source>
        <dbReference type="ARBA" id="ARBA00022722"/>
    </source>
</evidence>
<dbReference type="PANTHER" id="PTHR37984">
    <property type="entry name" value="PROTEIN CBG26694"/>
    <property type="match status" value="1"/>
</dbReference>
<dbReference type="Gene3D" id="3.30.70.270">
    <property type="match status" value="2"/>
</dbReference>
<dbReference type="Proteomes" id="UP000076858">
    <property type="component" value="Unassembled WGS sequence"/>
</dbReference>
<keyword evidence="3" id="KW-0378">Hydrolase</keyword>
<name>A0A164R9Q6_9CRUS</name>
<feature type="region of interest" description="Disordered" evidence="6">
    <location>
        <begin position="642"/>
        <end position="665"/>
    </location>
</feature>
<keyword evidence="2" id="KW-0540">Nuclease</keyword>
<dbReference type="OrthoDB" id="8057007at2759"/>
<evidence type="ECO:0000259" key="7">
    <source>
        <dbReference type="PROSITE" id="PS50994"/>
    </source>
</evidence>
<dbReference type="GO" id="GO:0015074">
    <property type="term" value="P:DNA integration"/>
    <property type="evidence" value="ECO:0007669"/>
    <property type="project" value="InterPro"/>
</dbReference>
<keyword evidence="4" id="KW-0695">RNA-directed DNA polymerase</keyword>
<dbReference type="PROSITE" id="PS50994">
    <property type="entry name" value="INTEGRASE"/>
    <property type="match status" value="1"/>
</dbReference>
<dbReference type="InterPro" id="IPR043128">
    <property type="entry name" value="Rev_trsase/Diguanyl_cyclase"/>
</dbReference>
<evidence type="ECO:0000313" key="8">
    <source>
        <dbReference type="EMBL" id="KZS08459.1"/>
    </source>
</evidence>
<feature type="domain" description="Integrase catalytic" evidence="7">
    <location>
        <begin position="708"/>
        <end position="786"/>
    </location>
</feature>
<dbReference type="InterPro" id="IPR036397">
    <property type="entry name" value="RNaseH_sf"/>
</dbReference>
<dbReference type="SUPFAM" id="SSF53098">
    <property type="entry name" value="Ribonuclease H-like"/>
    <property type="match status" value="1"/>
</dbReference>
<evidence type="ECO:0000256" key="4">
    <source>
        <dbReference type="ARBA" id="ARBA00022918"/>
    </source>
</evidence>
<evidence type="ECO:0000256" key="1">
    <source>
        <dbReference type="ARBA" id="ARBA00022695"/>
    </source>
</evidence>
<dbReference type="InterPro" id="IPR043502">
    <property type="entry name" value="DNA/RNA_pol_sf"/>
</dbReference>
<keyword evidence="1" id="KW-0808">Transferase</keyword>
<evidence type="ECO:0000256" key="6">
    <source>
        <dbReference type="SAM" id="MobiDB-lite"/>
    </source>
</evidence>
<dbReference type="GO" id="GO:0003964">
    <property type="term" value="F:RNA-directed DNA polymerase activity"/>
    <property type="evidence" value="ECO:0007669"/>
    <property type="project" value="UniProtKB-KW"/>
</dbReference>
<evidence type="ECO:0000256" key="5">
    <source>
        <dbReference type="ARBA" id="ARBA00023268"/>
    </source>
</evidence>
<keyword evidence="5" id="KW-0511">Multifunctional enzyme</keyword>
<dbReference type="GO" id="GO:0004519">
    <property type="term" value="F:endonuclease activity"/>
    <property type="evidence" value="ECO:0007669"/>
    <property type="project" value="UniProtKB-KW"/>
</dbReference>
<dbReference type="CDD" id="cd00303">
    <property type="entry name" value="retropepsin_like"/>
    <property type="match status" value="1"/>
</dbReference>
<dbReference type="Gene3D" id="3.30.420.10">
    <property type="entry name" value="Ribonuclease H-like superfamily/Ribonuclease H"/>
    <property type="match status" value="1"/>
</dbReference>
<accession>A0A164R9Q6</accession>
<organism evidence="8 9">
    <name type="scientific">Daphnia magna</name>
    <dbReference type="NCBI Taxonomy" id="35525"/>
    <lineage>
        <taxon>Eukaryota</taxon>
        <taxon>Metazoa</taxon>
        <taxon>Ecdysozoa</taxon>
        <taxon>Arthropoda</taxon>
        <taxon>Crustacea</taxon>
        <taxon>Branchiopoda</taxon>
        <taxon>Diplostraca</taxon>
        <taxon>Cladocera</taxon>
        <taxon>Anomopoda</taxon>
        <taxon>Daphniidae</taxon>
        <taxon>Daphnia</taxon>
    </lineage>
</organism>
<dbReference type="InterPro" id="IPR012337">
    <property type="entry name" value="RNaseH-like_sf"/>
</dbReference>
<keyword evidence="9" id="KW-1185">Reference proteome</keyword>
<comment type="caution">
    <text evidence="8">The sequence shown here is derived from an EMBL/GenBank/DDBJ whole genome shotgun (WGS) entry which is preliminary data.</text>
</comment>
<proteinExistence type="predicted"/>
<feature type="region of interest" description="Disordered" evidence="6">
    <location>
        <begin position="909"/>
        <end position="970"/>
    </location>
</feature>
<sequence length="970" mass="108115">MADNAALIAALQGFTTAVATDAAARQNQMTQLFQLIGGQQQNQAAMQAFVAAPPNAPVIRPSTVAVNSLPHFSGSADEDAQGFVDQVNRVAGLEGWTDDNCLLVAVTRLRGTASKWHAQAGQNHGTWPLWSAALVTNFSHTLSFLEWSLMMEARVQKQGESCLEYALDKRRLCLRSPVPLPEADIIKALLRGLANPVYIAALTAQLPATFTDFLTQLRDLEQLGLSSMRPQVPASTLPAAQLRHLVNTTFHNAPPPAVVPDIEKLFVNFGDKLINQLSASISRLQVGPATNVAPRGGGTHGPRGQEARVCYVSLPLIKVWLENIGEVIALVDSGASVSALKGVDNKVVKIEGTVPVNVKWKGKLVELSTVTVLRTAPFAFILGTDWIVKSKASLIVKDNRIEIIGEEEAIEGKQETFDEHLARLDMVLKALERANLTLNVDKCIFGASVVSHLGHVINAEGIHPESEKVRALTEMPVKNLKSLRAFLGLASFYRRFIPDFATIAQPLHSLLKKNAVWNWTDKQEAAKKEIISRMTSAPVLVHFDEALKVTVQTDASQIGLGAVLSQDLGNGQRPVAFISRKLTDTETRYHANELECLAVVWALKKLRSYVYGRHFTIKTDSSAVKWMMSKKEVEEHVKGVENQVKNALSRNPDESRSGTSDSGTKDGLVAVIVPQKPVATHELALLQQQDGKLRPILISLQSVAPKLFDEWIRKLGIQHIQATAQHPETNGLVERVNLTSTLALCAFINAQHNDWDKHLVAAAYAIKTARQSTTEITPFQLVNGRQPVLPVERLFPWPAEEQESHVDFLSRVHKLREAARLIILKKQRAVKERVDKRRRVEFELFTGDLVLVRRRPLIKKVSATTFVVEDLPAVRKKTRSGVYAHVCQIRRFNGRVDDEWDEDEQGIEDRIDEPGEDEEQLREIANVHERENEEEERREHEREKEERTTTSRAGRKSRRPVWMKDFTDQY</sequence>